<proteinExistence type="inferred from homology"/>
<organism evidence="3">
    <name type="scientific">marine metagenome</name>
    <dbReference type="NCBI Taxonomy" id="408172"/>
    <lineage>
        <taxon>unclassified sequences</taxon>
        <taxon>metagenomes</taxon>
        <taxon>ecological metagenomes</taxon>
    </lineage>
</organism>
<feature type="non-terminal residue" evidence="3">
    <location>
        <position position="95"/>
    </location>
</feature>
<dbReference type="GO" id="GO:0016491">
    <property type="term" value="F:oxidoreductase activity"/>
    <property type="evidence" value="ECO:0007669"/>
    <property type="project" value="UniProtKB-KW"/>
</dbReference>
<evidence type="ECO:0000256" key="2">
    <source>
        <dbReference type="ARBA" id="ARBA00023002"/>
    </source>
</evidence>
<dbReference type="PRINTS" id="PR00081">
    <property type="entry name" value="GDHRDH"/>
</dbReference>
<keyword evidence="2" id="KW-0560">Oxidoreductase</keyword>
<evidence type="ECO:0000256" key="1">
    <source>
        <dbReference type="ARBA" id="ARBA00006484"/>
    </source>
</evidence>
<name>A0A382E2E1_9ZZZZ</name>
<dbReference type="AlphaFoldDB" id="A0A382E2E1"/>
<dbReference type="EMBL" id="UINC01042216">
    <property type="protein sequence ID" value="SVB44542.1"/>
    <property type="molecule type" value="Genomic_DNA"/>
</dbReference>
<dbReference type="InterPro" id="IPR002347">
    <property type="entry name" value="SDR_fam"/>
</dbReference>
<dbReference type="SUPFAM" id="SSF51735">
    <property type="entry name" value="NAD(P)-binding Rossmann-fold domains"/>
    <property type="match status" value="1"/>
</dbReference>
<accession>A0A382E2E1</accession>
<dbReference type="PANTHER" id="PTHR43180">
    <property type="entry name" value="3-OXOACYL-(ACYL-CARRIER-PROTEIN) REDUCTASE (AFU_ORTHOLOGUE AFUA_6G11210)"/>
    <property type="match status" value="1"/>
</dbReference>
<dbReference type="PANTHER" id="PTHR43180:SF66">
    <property type="entry name" value="SHORT-CHAIN DEHYDROGENASE_REDUCTASE FAMILY PROTEIN"/>
    <property type="match status" value="1"/>
</dbReference>
<evidence type="ECO:0000313" key="3">
    <source>
        <dbReference type="EMBL" id="SVB44542.1"/>
    </source>
</evidence>
<dbReference type="InterPro" id="IPR036291">
    <property type="entry name" value="NAD(P)-bd_dom_sf"/>
</dbReference>
<dbReference type="Gene3D" id="3.40.50.720">
    <property type="entry name" value="NAD(P)-binding Rossmann-like Domain"/>
    <property type="match status" value="1"/>
</dbReference>
<comment type="similarity">
    <text evidence="1">Belongs to the short-chain dehydrogenases/reductases (SDR) family.</text>
</comment>
<reference evidence="3" key="1">
    <citation type="submission" date="2018-05" db="EMBL/GenBank/DDBJ databases">
        <authorList>
            <person name="Lanie J.A."/>
            <person name="Ng W.-L."/>
            <person name="Kazmierczak K.M."/>
            <person name="Andrzejewski T.M."/>
            <person name="Davidsen T.M."/>
            <person name="Wayne K.J."/>
            <person name="Tettelin H."/>
            <person name="Glass J.I."/>
            <person name="Rusch D."/>
            <person name="Podicherti R."/>
            <person name="Tsui H.-C.T."/>
            <person name="Winkler M.E."/>
        </authorList>
    </citation>
    <scope>NUCLEOTIDE SEQUENCE</scope>
</reference>
<gene>
    <name evidence="3" type="ORF">METZ01_LOCUS197396</name>
</gene>
<sequence>MDRVKGKVAFISGGASGLGRQAARRLVEEGAQVVIGDLNEVGGMGVADELGPAGKFVKLDVTKEGEWARAIDVALESFGRLDILVNSAGVGTMGS</sequence>
<protein>
    <submittedName>
        <fullName evidence="3">Uncharacterized protein</fullName>
    </submittedName>
</protein>
<dbReference type="Pfam" id="PF00106">
    <property type="entry name" value="adh_short"/>
    <property type="match status" value="1"/>
</dbReference>